<evidence type="ECO:0000256" key="1">
    <source>
        <dbReference type="SAM" id="MobiDB-lite"/>
    </source>
</evidence>
<reference evidence="3 4" key="1">
    <citation type="submission" date="2015-10" db="EMBL/GenBank/DDBJ databases">
        <authorList>
            <person name="Gilbert D.G."/>
        </authorList>
    </citation>
    <scope>NUCLEOTIDE SEQUENCE [LARGE SCALE GENOMIC DNA]</scope>
    <source>
        <strain evidence="3">COMA1</strain>
    </source>
</reference>
<name>A0A0S4L8T8_9BACT</name>
<evidence type="ECO:0000313" key="3">
    <source>
        <dbReference type="EMBL" id="CUS32283.1"/>
    </source>
</evidence>
<evidence type="ECO:0008006" key="5">
    <source>
        <dbReference type="Google" id="ProtNLM"/>
    </source>
</evidence>
<sequence>MDQFGQARQLALAVFLMGVVNAGCATASLADGDKPQEHLSNSVPFETQLDTTSTMAQAQTDEPPPTQPATEEVIPAQPQSDLPPAVQPQEPEAPPAQATDTAPAVQPPVDSPPIDSQPTAQPAIAEPAPVRVDVNPSIEITGRVWRAKPGIVFLKTPIGLMSLSSKTTLKTLPASQEVSFLVHDEYIVIDIVRRTDGTFVHRYLTGPFRRDSGDNTKLLLWTPNSGLKAFHMGTYESALTAPKNSDSVTVEVDGTGNVIGVHDLQFDLQIGQIAPPGSKAQLLLTGTIAKMKSNFIFFKTPIGIVNVNTKIGIKNAKIGQTMTLHMHNDSVVADLAAANDTALIRRFVTGPLDFTAPDHAQVRLWTPEGEQTYSVGVSKSDLNGAREGIPITVELNGQGEVVELYRVK</sequence>
<keyword evidence="4" id="KW-1185">Reference proteome</keyword>
<keyword evidence="2" id="KW-0732">Signal</keyword>
<dbReference type="Proteomes" id="UP000199032">
    <property type="component" value="Unassembled WGS sequence"/>
</dbReference>
<dbReference type="AlphaFoldDB" id="A0A0S4L8T8"/>
<gene>
    <name evidence="3" type="ORF">COMA1_10548</name>
</gene>
<evidence type="ECO:0000256" key="2">
    <source>
        <dbReference type="SAM" id="SignalP"/>
    </source>
</evidence>
<proteinExistence type="predicted"/>
<feature type="signal peptide" evidence="2">
    <location>
        <begin position="1"/>
        <end position="22"/>
    </location>
</feature>
<dbReference type="OrthoDB" id="9783390at2"/>
<protein>
    <recommendedName>
        <fullName evidence="5">DUF5666 domain-containing protein</fullName>
    </recommendedName>
</protein>
<feature type="region of interest" description="Disordered" evidence="1">
    <location>
        <begin position="47"/>
        <end position="128"/>
    </location>
</feature>
<dbReference type="RefSeq" id="WP_090743343.1">
    <property type="nucleotide sequence ID" value="NZ_CZQA01000001.1"/>
</dbReference>
<feature type="compositionally biased region" description="Low complexity" evidence="1">
    <location>
        <begin position="83"/>
        <end position="104"/>
    </location>
</feature>
<dbReference type="EMBL" id="CZQA01000001">
    <property type="protein sequence ID" value="CUS32283.1"/>
    <property type="molecule type" value="Genomic_DNA"/>
</dbReference>
<evidence type="ECO:0000313" key="4">
    <source>
        <dbReference type="Proteomes" id="UP000199032"/>
    </source>
</evidence>
<feature type="chain" id="PRO_5006623791" description="DUF5666 domain-containing protein" evidence="2">
    <location>
        <begin position="23"/>
        <end position="408"/>
    </location>
</feature>
<accession>A0A0S4L8T8</accession>
<organism evidence="3 4">
    <name type="scientific">Candidatus Nitrospira nitrosa</name>
    <dbReference type="NCBI Taxonomy" id="1742972"/>
    <lineage>
        <taxon>Bacteria</taxon>
        <taxon>Pseudomonadati</taxon>
        <taxon>Nitrospirota</taxon>
        <taxon>Nitrospiria</taxon>
        <taxon>Nitrospirales</taxon>
        <taxon>Nitrospiraceae</taxon>
        <taxon>Nitrospira</taxon>
    </lineage>
</organism>
<feature type="compositionally biased region" description="Polar residues" evidence="1">
    <location>
        <begin position="47"/>
        <end position="60"/>
    </location>
</feature>